<evidence type="ECO:0008006" key="3">
    <source>
        <dbReference type="Google" id="ProtNLM"/>
    </source>
</evidence>
<accession>A0A839RX99</accession>
<dbReference type="RefSeq" id="WP_183646184.1">
    <property type="nucleotide sequence ID" value="NZ_JACHWU010000001.1"/>
</dbReference>
<protein>
    <recommendedName>
        <fullName evidence="3">Excreted virulence factor EspC (Type VII ESX diderm)</fullName>
    </recommendedName>
</protein>
<dbReference type="EMBL" id="JACHWU010000001">
    <property type="protein sequence ID" value="MBB3049167.1"/>
    <property type="molecule type" value="Genomic_DNA"/>
</dbReference>
<keyword evidence="2" id="KW-1185">Reference proteome</keyword>
<gene>
    <name evidence="1" type="ORF">FHS23_000162</name>
</gene>
<reference evidence="1 2" key="1">
    <citation type="submission" date="2020-08" db="EMBL/GenBank/DDBJ databases">
        <title>Genomic Encyclopedia of Type Strains, Phase III (KMG-III): the genomes of soil and plant-associated and newly described type strains.</title>
        <authorList>
            <person name="Whitman W."/>
        </authorList>
    </citation>
    <scope>NUCLEOTIDE SEQUENCE [LARGE SCALE GENOMIC DNA]</scope>
    <source>
        <strain evidence="1 2">CECT 8577</strain>
    </source>
</reference>
<dbReference type="AlphaFoldDB" id="A0A839RX99"/>
<organism evidence="1 2">
    <name type="scientific">Prauserella isguenensis</name>
    <dbReference type="NCBI Taxonomy" id="1470180"/>
    <lineage>
        <taxon>Bacteria</taxon>
        <taxon>Bacillati</taxon>
        <taxon>Actinomycetota</taxon>
        <taxon>Actinomycetes</taxon>
        <taxon>Pseudonocardiales</taxon>
        <taxon>Pseudonocardiaceae</taxon>
        <taxon>Prauserella</taxon>
    </lineage>
</organism>
<dbReference type="Proteomes" id="UP000550714">
    <property type="component" value="Unassembled WGS sequence"/>
</dbReference>
<comment type="caution">
    <text evidence="1">The sequence shown here is derived from an EMBL/GenBank/DDBJ whole genome shotgun (WGS) entry which is preliminary data.</text>
</comment>
<evidence type="ECO:0000313" key="2">
    <source>
        <dbReference type="Proteomes" id="UP000550714"/>
    </source>
</evidence>
<proteinExistence type="predicted"/>
<sequence length="111" mass="12066">MTGFNVEIEALEGYGDNLKSFKEQASTFDELTGRADVGDESWGVVGIMTKGKYDEALAELKNLLDALKTGLDTTSEKISTAAKAYRANDDQHVVTLGKYQGSIDTTDEPRV</sequence>
<name>A0A839RX99_9PSEU</name>
<evidence type="ECO:0000313" key="1">
    <source>
        <dbReference type="EMBL" id="MBB3049167.1"/>
    </source>
</evidence>